<accession>A0ABR5ZQ26</accession>
<protein>
    <submittedName>
        <fullName evidence="1">Structural protein P5</fullName>
    </submittedName>
</protein>
<dbReference type="Proteomes" id="UP000765338">
    <property type="component" value="Unassembled WGS sequence"/>
</dbReference>
<dbReference type="RefSeq" id="WP_182040058.1">
    <property type="nucleotide sequence ID" value="NZ_PDLY01000001.1"/>
</dbReference>
<evidence type="ECO:0000313" key="2">
    <source>
        <dbReference type="Proteomes" id="UP000765338"/>
    </source>
</evidence>
<dbReference type="EMBL" id="PDLY01000001">
    <property type="protein sequence ID" value="MBA5726424.1"/>
    <property type="molecule type" value="Genomic_DNA"/>
</dbReference>
<gene>
    <name evidence="1" type="ORF">CPA56_00235</name>
</gene>
<comment type="caution">
    <text evidence="1">The sequence shown here is derived from an EMBL/GenBank/DDBJ whole genome shotgun (WGS) entry which is preliminary data.</text>
</comment>
<proteinExistence type="predicted"/>
<sequence>MTPRGIRNNNPGNLNFVHQPGAVLEPGPNARFARFPTAEAGLAALRDQLRRYILRDGIDTVAGIIGKWAPPSENNTAAYIRGVAHALGVEPDTRLGPPSPRLLTGLMNAIIRFENGQNPYGPLVARVARDASSHSLHSPDSPRIS</sequence>
<evidence type="ECO:0000313" key="1">
    <source>
        <dbReference type="EMBL" id="MBA5726424.1"/>
    </source>
</evidence>
<keyword evidence="2" id="KW-1185">Reference proteome</keyword>
<name>A0ABR5ZQ26_9PROT</name>
<organism evidence="1 2">
    <name type="scientific">Bombella mellum</name>
    <dbReference type="NCBI Taxonomy" id="2039288"/>
    <lineage>
        <taxon>Bacteria</taxon>
        <taxon>Pseudomonadati</taxon>
        <taxon>Pseudomonadota</taxon>
        <taxon>Alphaproteobacteria</taxon>
        <taxon>Acetobacterales</taxon>
        <taxon>Acetobacteraceae</taxon>
        <taxon>Bombella</taxon>
    </lineage>
</organism>
<reference evidence="1 2" key="1">
    <citation type="submission" date="2017-10" db="EMBL/GenBank/DDBJ databases">
        <authorList>
            <person name="Jakob F."/>
        </authorList>
    </citation>
    <scope>NUCLEOTIDE SEQUENCE [LARGE SCALE GENOMIC DNA]</scope>
    <source>
        <strain evidence="1 2">TMW 2.1889</strain>
    </source>
</reference>